<organism evidence="2">
    <name type="scientific">Culex pipiens</name>
    <name type="common">House mosquito</name>
    <dbReference type="NCBI Taxonomy" id="7175"/>
    <lineage>
        <taxon>Eukaryota</taxon>
        <taxon>Metazoa</taxon>
        <taxon>Ecdysozoa</taxon>
        <taxon>Arthropoda</taxon>
        <taxon>Hexapoda</taxon>
        <taxon>Insecta</taxon>
        <taxon>Pterygota</taxon>
        <taxon>Neoptera</taxon>
        <taxon>Endopterygota</taxon>
        <taxon>Diptera</taxon>
        <taxon>Nematocera</taxon>
        <taxon>Culicoidea</taxon>
        <taxon>Culicidae</taxon>
        <taxon>Culicinae</taxon>
        <taxon>Culicini</taxon>
        <taxon>Culex</taxon>
        <taxon>Culex</taxon>
    </lineage>
</organism>
<proteinExistence type="predicted"/>
<sequence>MADGRKKRSAMEDCALCNAEIKPEEKFVKCILCNVCKHVDCAGMSDACYKKFQKSPSYYCSTSCEIAHTSQKKMDELLLTMRRLQTSIDKIDSKCEDNNKNQKKTDEAIQKMTVSITDLSKSQSDIKLSVEEVKTSQAFISDKYDEIMVAHGKIEAEMASVVKTTDDHEQELVDLNLSLSDMKKRLRVAEQVALKNELIVNGVPKSLQMDEATIITKVAAAVGVQLLPSEISKVYRVRNGMIHVDFNNSKARNDLLAARKGKSLYLDEVFDLSPENTTQSPSSGPSSPLNRKNHVQLFINENLTRETRFLFREAKGLRSHGFKFVWCNNGVIYCKRDETTQLHIIDSVEDVRKLHSSPKKK</sequence>
<protein>
    <submittedName>
        <fullName evidence="2">(northern house mosquito) hypothetical protein</fullName>
    </submittedName>
</protein>
<dbReference type="EMBL" id="HBUE01196105">
    <property type="protein sequence ID" value="CAG6527754.1"/>
    <property type="molecule type" value="Transcribed_RNA"/>
</dbReference>
<dbReference type="InterPro" id="IPR057251">
    <property type="entry name" value="FP_C"/>
</dbReference>
<dbReference type="Pfam" id="PF25298">
    <property type="entry name" value="Baculo_FP_2nd"/>
    <property type="match status" value="1"/>
</dbReference>
<accession>A0A8D8K1P8</accession>
<reference evidence="2" key="1">
    <citation type="submission" date="2021-05" db="EMBL/GenBank/DDBJ databases">
        <authorList>
            <person name="Alioto T."/>
            <person name="Alioto T."/>
            <person name="Gomez Garrido J."/>
        </authorList>
    </citation>
    <scope>NUCLEOTIDE SEQUENCE</scope>
</reference>
<dbReference type="AlphaFoldDB" id="A0A8D8K1P8"/>
<evidence type="ECO:0000259" key="1">
    <source>
        <dbReference type="Pfam" id="PF25298"/>
    </source>
</evidence>
<dbReference type="EMBL" id="HBUE01302104">
    <property type="protein sequence ID" value="CAG6579477.1"/>
    <property type="molecule type" value="Transcribed_RNA"/>
</dbReference>
<feature type="domain" description="FP protein C-terminal" evidence="1">
    <location>
        <begin position="304"/>
        <end position="354"/>
    </location>
</feature>
<evidence type="ECO:0000313" key="2">
    <source>
        <dbReference type="EMBL" id="CAG6579477.1"/>
    </source>
</evidence>
<name>A0A8D8K1P8_CULPI</name>